<reference evidence="1 2" key="1">
    <citation type="submission" date="2017-07" db="EMBL/GenBank/DDBJ databases">
        <title>The genome sequence of Paludifilum halophilum highlights mechanisms for microbial adaptation to high salt environemnts.</title>
        <authorList>
            <person name="Belbahri L."/>
        </authorList>
    </citation>
    <scope>NUCLEOTIDE SEQUENCE [LARGE SCALE GENOMIC DNA]</scope>
    <source>
        <strain evidence="1 2">DSM 102817</strain>
    </source>
</reference>
<evidence type="ECO:0008006" key="3">
    <source>
        <dbReference type="Google" id="ProtNLM"/>
    </source>
</evidence>
<gene>
    <name evidence="1" type="ORF">CHM34_07080</name>
</gene>
<dbReference type="RefSeq" id="WP_094263885.1">
    <property type="nucleotide sequence ID" value="NZ_NOWF01000003.1"/>
</dbReference>
<dbReference type="AlphaFoldDB" id="A0A235B8F1"/>
<evidence type="ECO:0000313" key="1">
    <source>
        <dbReference type="EMBL" id="OYD08580.1"/>
    </source>
</evidence>
<evidence type="ECO:0000313" key="2">
    <source>
        <dbReference type="Proteomes" id="UP000215459"/>
    </source>
</evidence>
<accession>A0A235B8F1</accession>
<dbReference type="CDD" id="cd01029">
    <property type="entry name" value="TOPRIM_primases"/>
    <property type="match status" value="1"/>
</dbReference>
<dbReference type="Pfam" id="PF13155">
    <property type="entry name" value="Toprim_2"/>
    <property type="match status" value="1"/>
</dbReference>
<dbReference type="SUPFAM" id="SSF56731">
    <property type="entry name" value="DNA primase core"/>
    <property type="match status" value="1"/>
</dbReference>
<protein>
    <recommendedName>
        <fullName evidence="3">Toprim domain-containing protein</fullName>
    </recommendedName>
</protein>
<dbReference type="Proteomes" id="UP000215459">
    <property type="component" value="Unassembled WGS sequence"/>
</dbReference>
<proteinExistence type="predicted"/>
<dbReference type="InterPro" id="IPR034154">
    <property type="entry name" value="TOPRIM_DnaG/twinkle"/>
</dbReference>
<dbReference type="Gene3D" id="3.40.1360.10">
    <property type="match status" value="1"/>
</dbReference>
<dbReference type="OrthoDB" id="2361902at2"/>
<comment type="caution">
    <text evidence="1">The sequence shown here is derived from an EMBL/GenBank/DDBJ whole genome shotgun (WGS) entry which is preliminary data.</text>
</comment>
<dbReference type="EMBL" id="NOWF01000003">
    <property type="protein sequence ID" value="OYD08580.1"/>
    <property type="molecule type" value="Genomic_DNA"/>
</dbReference>
<keyword evidence="2" id="KW-1185">Reference proteome</keyword>
<sequence>MELNGVEDIAVNVREELESFEWEQARGWETDKLIACSPFRQDSTPSFYVWLEDSPVFRAKAGYWGDSGGSEYERGDFITLLSFLRQETREETAQYLLDKYAPGWDGDFRNIEFDFTWIQAGQAGKRPPIPLSYLDPYKFRHPYLERRGVTERVQRAMQVGYDRDKKAVTIPWFNGRGELVQVKRRSVTSKFFRFLSMEEGGHPVRELLYGIDVIHRKELDCAVITEAEIDALYAMSSGFPAIAVGGAKFSKEKAALIKRSPLRKLVIAADNDMTGQALEEQIIKRLSGQVGLWRVRLPKGYKDLNDVKEPEALSCLLQKPERVSWRLVRI</sequence>
<organism evidence="1 2">
    <name type="scientific">Paludifilum halophilum</name>
    <dbReference type="NCBI Taxonomy" id="1642702"/>
    <lineage>
        <taxon>Bacteria</taxon>
        <taxon>Bacillati</taxon>
        <taxon>Bacillota</taxon>
        <taxon>Bacilli</taxon>
        <taxon>Bacillales</taxon>
        <taxon>Thermoactinomycetaceae</taxon>
        <taxon>Paludifilum</taxon>
    </lineage>
</organism>
<name>A0A235B8F1_9BACL</name>